<protein>
    <submittedName>
        <fullName evidence="1">Uncharacterized protein</fullName>
    </submittedName>
</protein>
<proteinExistence type="predicted"/>
<organism evidence="1 2">
    <name type="scientific">Caerostris darwini</name>
    <dbReference type="NCBI Taxonomy" id="1538125"/>
    <lineage>
        <taxon>Eukaryota</taxon>
        <taxon>Metazoa</taxon>
        <taxon>Ecdysozoa</taxon>
        <taxon>Arthropoda</taxon>
        <taxon>Chelicerata</taxon>
        <taxon>Arachnida</taxon>
        <taxon>Araneae</taxon>
        <taxon>Araneomorphae</taxon>
        <taxon>Entelegynae</taxon>
        <taxon>Araneoidea</taxon>
        <taxon>Araneidae</taxon>
        <taxon>Caerostris</taxon>
    </lineage>
</organism>
<comment type="caution">
    <text evidence="1">The sequence shown here is derived from an EMBL/GenBank/DDBJ whole genome shotgun (WGS) entry which is preliminary data.</text>
</comment>
<evidence type="ECO:0000313" key="2">
    <source>
        <dbReference type="Proteomes" id="UP001054837"/>
    </source>
</evidence>
<accession>A0AAV4UFL0</accession>
<dbReference type="AlphaFoldDB" id="A0AAV4UFL0"/>
<evidence type="ECO:0000313" key="1">
    <source>
        <dbReference type="EMBL" id="GIY56541.1"/>
    </source>
</evidence>
<name>A0AAV4UFL0_9ARAC</name>
<reference evidence="1 2" key="1">
    <citation type="submission" date="2021-06" db="EMBL/GenBank/DDBJ databases">
        <title>Caerostris darwini draft genome.</title>
        <authorList>
            <person name="Kono N."/>
            <person name="Arakawa K."/>
        </authorList>
    </citation>
    <scope>NUCLEOTIDE SEQUENCE [LARGE SCALE GENOMIC DNA]</scope>
</reference>
<dbReference type="EMBL" id="BPLQ01011204">
    <property type="protein sequence ID" value="GIY56541.1"/>
    <property type="molecule type" value="Genomic_DNA"/>
</dbReference>
<gene>
    <name evidence="1" type="ORF">CDAR_220341</name>
</gene>
<dbReference type="Proteomes" id="UP001054837">
    <property type="component" value="Unassembled WGS sequence"/>
</dbReference>
<sequence length="90" mass="10344">MWTCDDRHSASSTINRADENLSPLRPGIMQKRLIGFHSTNGNITFIIFPTDPAEGISLDYYAGEIIRTVKPQRLASLRKLPYYEVFSFRH</sequence>
<keyword evidence="2" id="KW-1185">Reference proteome</keyword>